<keyword evidence="3" id="KW-0560">Oxidoreductase</keyword>
<dbReference type="EMBL" id="FIZY01000008">
    <property type="protein sequence ID" value="CZF80058.1"/>
    <property type="molecule type" value="Genomic_DNA"/>
</dbReference>
<dbReference type="Proteomes" id="UP000073601">
    <property type="component" value="Unassembled WGS sequence"/>
</dbReference>
<name>A0A128EZS7_9GAMM</name>
<dbReference type="Pfam" id="PF02625">
    <property type="entry name" value="XdhC_CoxI"/>
    <property type="match status" value="1"/>
</dbReference>
<evidence type="ECO:0000313" key="3">
    <source>
        <dbReference type="EMBL" id="CZF80058.1"/>
    </source>
</evidence>
<dbReference type="InterPro" id="IPR027051">
    <property type="entry name" value="XdhC_Rossmann_dom"/>
</dbReference>
<sequence length="275" mass="29467">MTDKIEMKIALMQKERSVFAVATVVDHWGSVSAKSGSKALINANGELVTGWIGGGCAESETCYQAKEAIKEGTPRTFDIDLDDEMLGVGMPCGGAMKVYVEPYVPAPKLWLIGHGKVVQTLCTLGSLMGLEVVINDTIATHASYPEATIIINDDTDYSQLEPAPEDYVVIATQHKGDHLSMMKAISSGAHYIALVASKKRAGLVMNYLDDQALRTPNVLVSTPAGLDIAAHTPEEIALSVMAEIVMFRRGGTGGRISQLAQKTGQRLDVRFAEGT</sequence>
<dbReference type="PANTHER" id="PTHR30388">
    <property type="entry name" value="ALDEHYDE OXIDOREDUCTASE MOLYBDENUM COFACTOR ASSEMBLY PROTEIN"/>
    <property type="match status" value="1"/>
</dbReference>
<keyword evidence="4" id="KW-1185">Reference proteome</keyword>
<dbReference type="EC" id="1.17.1.4" evidence="3"/>
<dbReference type="AlphaFoldDB" id="A0A128EZS7"/>
<dbReference type="Gene3D" id="3.40.50.720">
    <property type="entry name" value="NAD(P)-binding Rossmann-like Domain"/>
    <property type="match status" value="1"/>
</dbReference>
<dbReference type="InterPro" id="IPR003777">
    <property type="entry name" value="XdhC_CoxI"/>
</dbReference>
<dbReference type="InterPro" id="IPR052698">
    <property type="entry name" value="MoCofactor_Util/Proc"/>
</dbReference>
<protein>
    <submittedName>
        <fullName evidence="3">Putative xanthine dehydrogenase subunit A</fullName>
        <ecNumber evidence="3">1.17.1.4</ecNumber>
    </submittedName>
</protein>
<dbReference type="GO" id="GO:0004854">
    <property type="term" value="F:xanthine dehydrogenase activity"/>
    <property type="evidence" value="ECO:0007669"/>
    <property type="project" value="UniProtKB-EC"/>
</dbReference>
<feature type="domain" description="XdhC Rossmann" evidence="2">
    <location>
        <begin position="109"/>
        <end position="244"/>
    </location>
</feature>
<reference evidence="4" key="1">
    <citation type="submission" date="2016-02" db="EMBL/GenBank/DDBJ databases">
        <authorList>
            <person name="Rodrigo-Torres Lidia"/>
            <person name="Arahal R.David."/>
        </authorList>
    </citation>
    <scope>NUCLEOTIDE SEQUENCE [LARGE SCALE GENOMIC DNA]</scope>
    <source>
        <strain evidence="4">CECT 8713</strain>
    </source>
</reference>
<evidence type="ECO:0000313" key="4">
    <source>
        <dbReference type="Proteomes" id="UP000073601"/>
    </source>
</evidence>
<evidence type="ECO:0000259" key="1">
    <source>
        <dbReference type="Pfam" id="PF02625"/>
    </source>
</evidence>
<proteinExistence type="predicted"/>
<accession>A0A128EZS7</accession>
<evidence type="ECO:0000259" key="2">
    <source>
        <dbReference type="Pfam" id="PF13478"/>
    </source>
</evidence>
<dbReference type="PANTHER" id="PTHR30388:SF6">
    <property type="entry name" value="XANTHINE DEHYDROGENASE SUBUNIT A-RELATED"/>
    <property type="match status" value="1"/>
</dbReference>
<feature type="domain" description="XdhC- CoxI" evidence="1">
    <location>
        <begin position="15"/>
        <end position="79"/>
    </location>
</feature>
<dbReference type="RefSeq" id="WP_062706890.1">
    <property type="nucleotide sequence ID" value="NZ_CAWRCI010000008.1"/>
</dbReference>
<gene>
    <name evidence="3" type="primary">pucA_1</name>
    <name evidence="3" type="ORF">GMA8713_01237</name>
</gene>
<dbReference type="Pfam" id="PF13478">
    <property type="entry name" value="XdhC_C"/>
    <property type="match status" value="1"/>
</dbReference>
<organism evidence="3 4">
    <name type="scientific">Grimontia marina</name>
    <dbReference type="NCBI Taxonomy" id="646534"/>
    <lineage>
        <taxon>Bacteria</taxon>
        <taxon>Pseudomonadati</taxon>
        <taxon>Pseudomonadota</taxon>
        <taxon>Gammaproteobacteria</taxon>
        <taxon>Vibrionales</taxon>
        <taxon>Vibrionaceae</taxon>
        <taxon>Grimontia</taxon>
    </lineage>
</organism>